<protein>
    <submittedName>
        <fullName evidence="1">Uncharacterized protein</fullName>
    </submittedName>
</protein>
<evidence type="ECO:0000313" key="1">
    <source>
        <dbReference type="EMBL" id="JAD51006.1"/>
    </source>
</evidence>
<name>A0A0A9AIN0_ARUDO</name>
<dbReference type="EMBL" id="GBRH01246889">
    <property type="protein sequence ID" value="JAD51006.1"/>
    <property type="molecule type" value="Transcribed_RNA"/>
</dbReference>
<accession>A0A0A9AIN0</accession>
<dbReference type="AlphaFoldDB" id="A0A0A9AIN0"/>
<organism evidence="1">
    <name type="scientific">Arundo donax</name>
    <name type="common">Giant reed</name>
    <name type="synonym">Donax arundinaceus</name>
    <dbReference type="NCBI Taxonomy" id="35708"/>
    <lineage>
        <taxon>Eukaryota</taxon>
        <taxon>Viridiplantae</taxon>
        <taxon>Streptophyta</taxon>
        <taxon>Embryophyta</taxon>
        <taxon>Tracheophyta</taxon>
        <taxon>Spermatophyta</taxon>
        <taxon>Magnoliopsida</taxon>
        <taxon>Liliopsida</taxon>
        <taxon>Poales</taxon>
        <taxon>Poaceae</taxon>
        <taxon>PACMAD clade</taxon>
        <taxon>Arundinoideae</taxon>
        <taxon>Arundineae</taxon>
        <taxon>Arundo</taxon>
    </lineage>
</organism>
<proteinExistence type="predicted"/>
<reference evidence="1" key="2">
    <citation type="journal article" date="2015" name="Data Brief">
        <title>Shoot transcriptome of the giant reed, Arundo donax.</title>
        <authorList>
            <person name="Barrero R.A."/>
            <person name="Guerrero F.D."/>
            <person name="Moolhuijzen P."/>
            <person name="Goolsby J.A."/>
            <person name="Tidwell J."/>
            <person name="Bellgard S.E."/>
            <person name="Bellgard M.I."/>
        </authorList>
    </citation>
    <scope>NUCLEOTIDE SEQUENCE</scope>
    <source>
        <tissue evidence="1">Shoot tissue taken approximately 20 cm above the soil surface</tissue>
    </source>
</reference>
<sequence length="21" mass="2536">MSILNVRIWNQYLQTLLLGIF</sequence>
<reference evidence="1" key="1">
    <citation type="submission" date="2014-09" db="EMBL/GenBank/DDBJ databases">
        <authorList>
            <person name="Magalhaes I.L.F."/>
            <person name="Oliveira U."/>
            <person name="Santos F.R."/>
            <person name="Vidigal T.H.D.A."/>
            <person name="Brescovit A.D."/>
            <person name="Santos A.J."/>
        </authorList>
    </citation>
    <scope>NUCLEOTIDE SEQUENCE</scope>
    <source>
        <tissue evidence="1">Shoot tissue taken approximately 20 cm above the soil surface</tissue>
    </source>
</reference>